<proteinExistence type="predicted"/>
<dbReference type="GO" id="GO:0046872">
    <property type="term" value="F:metal ion binding"/>
    <property type="evidence" value="ECO:0007669"/>
    <property type="project" value="UniProtKB-KW"/>
</dbReference>
<dbReference type="EMBL" id="FOQD01000003">
    <property type="protein sequence ID" value="SFH85697.1"/>
    <property type="molecule type" value="Genomic_DNA"/>
</dbReference>
<evidence type="ECO:0000256" key="4">
    <source>
        <dbReference type="ARBA" id="ARBA00023004"/>
    </source>
</evidence>
<evidence type="ECO:0000313" key="7">
    <source>
        <dbReference type="Proteomes" id="UP000199518"/>
    </source>
</evidence>
<dbReference type="SUPFAM" id="SSF51905">
    <property type="entry name" value="FAD/NAD(P)-binding domain"/>
    <property type="match status" value="1"/>
</dbReference>
<keyword evidence="3" id="KW-0560">Oxidoreductase</keyword>
<reference evidence="7" key="1">
    <citation type="submission" date="2016-10" db="EMBL/GenBank/DDBJ databases">
        <authorList>
            <person name="Varghese N."/>
            <person name="Submissions S."/>
        </authorList>
    </citation>
    <scope>NUCLEOTIDE SEQUENCE [LARGE SCALE GENOMIC DNA]</scope>
    <source>
        <strain evidence="7">DSM 26348</strain>
    </source>
</reference>
<keyword evidence="4" id="KW-0408">Iron</keyword>
<dbReference type="InterPro" id="IPR036188">
    <property type="entry name" value="FAD/NAD-bd_sf"/>
</dbReference>
<keyword evidence="5" id="KW-0411">Iron-sulfur</keyword>
<dbReference type="AlphaFoldDB" id="A0A1I3DG42"/>
<evidence type="ECO:0000256" key="3">
    <source>
        <dbReference type="ARBA" id="ARBA00023002"/>
    </source>
</evidence>
<dbReference type="STRING" id="1576369.SAMN05421753_103226"/>
<evidence type="ECO:0000256" key="5">
    <source>
        <dbReference type="ARBA" id="ARBA00023014"/>
    </source>
</evidence>
<dbReference type="RefSeq" id="WP_217647023.1">
    <property type="nucleotide sequence ID" value="NZ_FOQD01000003.1"/>
</dbReference>
<evidence type="ECO:0000313" key="6">
    <source>
        <dbReference type="EMBL" id="SFH85697.1"/>
    </source>
</evidence>
<dbReference type="GO" id="GO:0051539">
    <property type="term" value="F:4 iron, 4 sulfur cluster binding"/>
    <property type="evidence" value="ECO:0007669"/>
    <property type="project" value="UniProtKB-KW"/>
</dbReference>
<evidence type="ECO:0000256" key="1">
    <source>
        <dbReference type="ARBA" id="ARBA00022485"/>
    </source>
</evidence>
<dbReference type="GO" id="GO:0016491">
    <property type="term" value="F:oxidoreductase activity"/>
    <property type="evidence" value="ECO:0007669"/>
    <property type="project" value="UniProtKB-KW"/>
</dbReference>
<sequence length="572" mass="62498">MRRSVSKTGSLDHAVGFLDNPIDAGDLVHRARLNCGEKGLAMRIWLGIAALLLMNSFAPLAAAEPVVVDVCVYGATPAGVAAAVAAARAGSKVALVEPLQIVGGMMSSGLSFSDSNQMAREALGGFFEEFHLRVEKHYLDQGIKLPYSIAEKNNVPWVNEPHVAEQVFNDLLKEAGVQVHLGEQLLSASKTGVQIDSIQTTGQTFQAKVFVDASYEGDLLPAAKVGYVVGREPAARYGESLAGHQYPKLPVNASPFDDRQGLLPFMTATDAGDPTQADGHVMVYSFRLCVTDVPEKQVPFPEPEAYDPAEFELVRRYLKQTPNARQLMDFYPLPNGKTDVNNSIGGQISLGLVGGSDAWPDATPEARAQIWQKHKQYTLGLIHFLRTDPAVPERLRTDIRRWGLCKDEFVKTGHWPPVLYIREARRMKGGVVLTQNDVLTNVSKPDSIGVASFPIDSHDCQRIPTSYGGFVNEGTIFPRHIPGRKIGQPYEVPYRSITPLEKECDNLLVPVCLSSSHVAMSSIRVEPSWIVIGHSAGAAAHLAAKKEVAVQKLDYAALESLLLEQKQVLHWK</sequence>
<protein>
    <submittedName>
        <fullName evidence="6">FAD dependent oxidoreductase</fullName>
    </submittedName>
</protein>
<name>A0A1I3DG42_9PLAN</name>
<dbReference type="InterPro" id="IPR039650">
    <property type="entry name" value="HdrA-like"/>
</dbReference>
<evidence type="ECO:0000256" key="2">
    <source>
        <dbReference type="ARBA" id="ARBA00022723"/>
    </source>
</evidence>
<keyword evidence="2" id="KW-0479">Metal-binding</keyword>
<dbReference type="Gene3D" id="3.50.50.60">
    <property type="entry name" value="FAD/NAD(P)-binding domain"/>
    <property type="match status" value="1"/>
</dbReference>
<accession>A0A1I3DG42</accession>
<organism evidence="6 7">
    <name type="scientific">Planctomicrobium piriforme</name>
    <dbReference type="NCBI Taxonomy" id="1576369"/>
    <lineage>
        <taxon>Bacteria</taxon>
        <taxon>Pseudomonadati</taxon>
        <taxon>Planctomycetota</taxon>
        <taxon>Planctomycetia</taxon>
        <taxon>Planctomycetales</taxon>
        <taxon>Planctomycetaceae</taxon>
        <taxon>Planctomicrobium</taxon>
    </lineage>
</organism>
<keyword evidence="1" id="KW-0004">4Fe-4S</keyword>
<dbReference type="PANTHER" id="PTHR43498">
    <property type="entry name" value="FERREDOXIN:COB-COM HETERODISULFIDE REDUCTASE SUBUNIT A"/>
    <property type="match status" value="1"/>
</dbReference>
<dbReference type="PANTHER" id="PTHR43498:SF1">
    <property type="entry name" value="COB--COM HETERODISULFIDE REDUCTASE IRON-SULFUR SUBUNIT A"/>
    <property type="match status" value="1"/>
</dbReference>
<dbReference type="Proteomes" id="UP000199518">
    <property type="component" value="Unassembled WGS sequence"/>
</dbReference>
<gene>
    <name evidence="6" type="ORF">SAMN05421753_103226</name>
</gene>
<keyword evidence="7" id="KW-1185">Reference proteome</keyword>
<dbReference type="Pfam" id="PF12831">
    <property type="entry name" value="FAD_oxidored"/>
    <property type="match status" value="1"/>
</dbReference>